<dbReference type="PaxDb" id="121845-A0A3Q0IL26"/>
<accession>A0A3Q0IL26</accession>
<feature type="chain" id="PRO_5044597818" evidence="2">
    <location>
        <begin position="20"/>
        <end position="2614"/>
    </location>
</feature>
<gene>
    <name evidence="4 5" type="primary">LOC108251969</name>
</gene>
<dbReference type="InterPro" id="IPR001611">
    <property type="entry name" value="Leu-rich_rpt"/>
</dbReference>
<organism evidence="3 4">
    <name type="scientific">Diaphorina citri</name>
    <name type="common">Asian citrus psyllid</name>
    <dbReference type="NCBI Taxonomy" id="121845"/>
    <lineage>
        <taxon>Eukaryota</taxon>
        <taxon>Metazoa</taxon>
        <taxon>Ecdysozoa</taxon>
        <taxon>Arthropoda</taxon>
        <taxon>Hexapoda</taxon>
        <taxon>Insecta</taxon>
        <taxon>Pterygota</taxon>
        <taxon>Neoptera</taxon>
        <taxon>Paraneoptera</taxon>
        <taxon>Hemiptera</taxon>
        <taxon>Sternorrhyncha</taxon>
        <taxon>Psylloidea</taxon>
        <taxon>Psyllidae</taxon>
        <taxon>Diaphorininae</taxon>
        <taxon>Diaphorina</taxon>
    </lineage>
</organism>
<feature type="compositionally biased region" description="Basic and acidic residues" evidence="1">
    <location>
        <begin position="471"/>
        <end position="480"/>
    </location>
</feature>
<sequence length="2614" mass="309651">MCQLIALCIALVANIYVQGTGKQRLYEDFQRIMTAVYNSSWTPKPPDWDWRASFEREWLEKQQTFIQARKLITPPHMRKFKYFSPTNYKEDMRQSNYAKFSEKVTQSSKYPTYPTLPPGYSHTFISFNDILGPNPYNWSKETMDYALDEKKQEKLYLAQQKELAGNRNKTILKQLYNEWLQVDYLRKHIRRQKRNINNDNMETGERRLFEEYEQFHRDVSEFVRNEAKQKSSTEGVIIKEERHKRHVDNNEQETQEKQLIAEYEQFNKDVSEFIREQEQLKKCRTEGIVIKEEKRKENIKNGKHCSTERSTTKNTEKIKRDKITQDRQRTSVEKDEIEFDEKQMFAEYEQFNKDVSEFIKGQEKLKKFSTKDIGITGAGREKNAKNEKLKECSTQRNTLNRELNKQITIKDKRHNKNGKTYEMQSGHKLATENKKGKSGIAEHTKKRKTDMYAEYEAFNREVEKYIEEKYKRNGTERENSDEQETSEEPMRENNVNMTTKESSISSKGDIFDDLGSIDRDGGQTFSWNNTILDDLGPNWEGTTLKRKFKYKEMRDDRMKNAVDVDFRNMSWDEIDAKYGLPLYATDSPPLNESLRKTINADKYCELYDVIFPDKFTSLDNITVASLYRNAPNDTPLPPHLTKAAQADMYDDFYNFMFKDHFKKHYTFGKAQNVYRNCETSPPLSTKTVNHDDFFQWYDQEFTLGHRDIDVITPHPLFAIEDGTPIPPHLTKILDPEKFDEEYDVVFGHRKKFLDWTPNKEWDDLNEAAERPTEPSFTFYDSAFGDMQEKKNEITTEDILQKALNMPEQDPEPGISEEERAFLKDLAEVKKNVQKENPNMVMSDSVEDTNKYTSTKKRVKRHLSRALDKLQQLTLNSNLIKTINNEETNLKGTDYKGSLNLENAQNKNDEENNVKNKILSNEKLERINFNVKSIFGTRRPSKHKIVRREERTSIHIFEFLKRGEARRKRRYTTTKTYRPIFFDTNDSYVIFRNYMERVTNGEISDFDNANAMYGEYMDRYLTAQFDMFKRMFTSTPFSRPTWTRRTGYTDSFGRTFTFDPNYTYTTPWEEIDLLQFISECRARKISTTIPTPENFYPFTGTRPRTKKMTKYLDPKWLVEFGLLTTSNVTTEKTTSMYLKNWLKFQQKAKVVTTPKPMSIYLRNYLQKQNRTRILQITPSTKKKFINILRTQKNKIISKKTTSLFYKNFILSQKKLYDYTTYRQRMTPGSTTKQYFSTSAYNLTVGNCTKSNYLPEFLYYTSKRVKKFIEKYGSFAKEHMEKGILRRRIINHKNIDHCFDDHVRNLSAHIEKVDNDERLGEQETEWYDDSLPDGLAQSLTKSNQAELQTGNKDLYENSFEEKDIERINKGNRRKRGISNIGSFSNKTTNYNQTYSFSTRKVKRRTTEATEKEKNQTKTTSIFMRNFMARINLTSPKRRRFKITKRTSVSVRLVELTTNFFPWDLFGNRTIPYIMMHYYTGHENETYPPIYSYTLPKNKSWSIELEEDPFYRLRRRFMGKTKRRLSRTNKVPLGKKEFEDMFEEWKAAPLKPGLPSDMLSVQSKQLKEHVEFLSTMHYVKTYTEKLTVIDNLWKEESYSDYEKYKRPKLRTQHSMDFDNVVKYRLMKADKLRRNRINTVDSDYIIESMQYYLDDNAKKHTFTFPMGNFKTLYPRYNPFYYNRSVINSDLMVETLKGLTRNRGTLAQFDLEYRKNMTERMRNYLKQNPDKNKDEIDFDDFEDTQEGISHLYYMGMTTMLPEDLPHLNFDYIRNDYTAIDHAVFHWSIIAKKENKLSTIPYKPGESSTTSYLEYYWKTPSTLDWQRYWKYPYSTTTIKPTGPDNMENREFAQNLEKNLDQDARNKILADLEQLDSLMVQNIDTSTSRTLVWHRNGTDCDSSTLASKGTPGNVNKGRDQFSQNTINIADIIDPADISRELRRKRRKRNIEDVQSHIKNSDEFPSRLTAKPIEWKIPDSILENIHGTTLPDDIHNTKLAFKYLENCTDSEEYLNITLPNYMRDIYYGFTKCKKPKTTPVIRWSMPKQVLNLIDKGTNPIRLEAEKYIPYSIFRKKIMHIMKMKMKSYSIPFYRKRLDKTPFSLNTEEKDEIYYDSVEKHGLRHRATHNYRMVSYMFPLFSNSCERIIKDMVEGYHNVYDPPAAKRIFLRGQSSSTLKQEEYDDQWIKINPSDLLRFPPPTVYWPTINRNDVTYRPPWIKNSTRITKKKLTTTPFETESFESKDSLVKDDWVFTTEHWNDVNRANITALQIFMDRPSGQSSEFNDYCRKHGLPLDENGDPPPDWYDSQIPPDVDEAWRKVQEHHTFAPFTYSEERLGTHEEHVKKKDVKKFIERLLSNQTVNLAEEDFNETSTIIIKSRAYLSKRFSRERYYKYDAKYLEALKEMNAPKQVKPGYKDPQYKRMEKLYESNKNNKSNIFFSNIYKDGVKPGHELLRSEEEEINRPLSWEYKPNYTHVESNSRDSLENPFADPLTTTTEDPYTFIDLSDLIVTSAEKQSPTLPDIPLDFINGVLAQKSNNPRPPQSNERVFPSTTINPYTCEFIKDLMSSYELRKKNIPKDAIVAHPYGRPQPYYKKVIYDRLGAYIGTTFVSAEHTTYKSSNQ</sequence>
<evidence type="ECO:0000313" key="4">
    <source>
        <dbReference type="RefSeq" id="XP_026676892.1"/>
    </source>
</evidence>
<evidence type="ECO:0000313" key="5">
    <source>
        <dbReference type="RefSeq" id="XP_026676893.1"/>
    </source>
</evidence>
<dbReference type="RefSeq" id="XP_026676892.1">
    <property type="nucleotide sequence ID" value="XM_026821091.1"/>
</dbReference>
<reference evidence="4 5" key="1">
    <citation type="submission" date="2025-04" db="UniProtKB">
        <authorList>
            <consortium name="RefSeq"/>
        </authorList>
    </citation>
    <scope>IDENTIFICATION</scope>
</reference>
<protein>
    <submittedName>
        <fullName evidence="4">Uncharacterized protein LOC108251969 isoform X1</fullName>
    </submittedName>
    <submittedName>
        <fullName evidence="5">Uncharacterized protein LOC108251969 isoform X2</fullName>
    </submittedName>
</protein>
<dbReference type="GeneID" id="108251969"/>
<evidence type="ECO:0000256" key="2">
    <source>
        <dbReference type="SAM" id="SignalP"/>
    </source>
</evidence>
<proteinExistence type="predicted"/>
<dbReference type="Proteomes" id="UP000079169">
    <property type="component" value="Unplaced"/>
</dbReference>
<dbReference type="KEGG" id="dci:108251969"/>
<keyword evidence="3" id="KW-1185">Reference proteome</keyword>
<feature type="region of interest" description="Disordered" evidence="1">
    <location>
        <begin position="471"/>
        <end position="505"/>
    </location>
</feature>
<keyword evidence="2" id="KW-0732">Signal</keyword>
<feature type="signal peptide" evidence="2">
    <location>
        <begin position="1"/>
        <end position="19"/>
    </location>
</feature>
<dbReference type="RefSeq" id="XP_026676893.1">
    <property type="nucleotide sequence ID" value="XM_026821092.1"/>
</dbReference>
<evidence type="ECO:0000256" key="1">
    <source>
        <dbReference type="SAM" id="MobiDB-lite"/>
    </source>
</evidence>
<name>A0A3Q0IL26_DIACI</name>
<dbReference type="PROSITE" id="PS51450">
    <property type="entry name" value="LRR"/>
    <property type="match status" value="1"/>
</dbReference>
<evidence type="ECO:0000313" key="3">
    <source>
        <dbReference type="Proteomes" id="UP000079169"/>
    </source>
</evidence>
<feature type="compositionally biased region" description="Polar residues" evidence="1">
    <location>
        <begin position="493"/>
        <end position="505"/>
    </location>
</feature>